<dbReference type="OrthoDB" id="6442063at2"/>
<organism evidence="1 2">
    <name type="scientific">Providencia heimbachae ATCC 35613</name>
    <dbReference type="NCBI Taxonomy" id="1354272"/>
    <lineage>
        <taxon>Bacteria</taxon>
        <taxon>Pseudomonadati</taxon>
        <taxon>Pseudomonadota</taxon>
        <taxon>Gammaproteobacteria</taxon>
        <taxon>Enterobacterales</taxon>
        <taxon>Morganellaceae</taxon>
        <taxon>Providencia</taxon>
    </lineage>
</organism>
<gene>
    <name evidence="1" type="ORF">M998_0870</name>
</gene>
<accession>A0A1B7K0D2</accession>
<proteinExistence type="predicted"/>
<dbReference type="AlphaFoldDB" id="A0A1B7K0D2"/>
<dbReference type="EMBL" id="LXEW01000015">
    <property type="protein sequence ID" value="OAT53617.1"/>
    <property type="molecule type" value="Genomic_DNA"/>
</dbReference>
<dbReference type="Proteomes" id="UP000078224">
    <property type="component" value="Unassembled WGS sequence"/>
</dbReference>
<sequence>MPLIQSQNNTSKSLATTNIGSINKIPKNWLLPKNNLVDTISLNNIKDKLPALEFSEPEITEINELNDLKNTIKDKILNITQNRFPDKNEHSMVAIYGFSHQQLATYEFIKSIKPNANVETIAKFNRQLGLVKRDFDPDYFSKPYLYRCLKQLLDDLTFALSQVPQWSNNKEDVYFSYWKNILNENKHKTDIFNYIDSKEITIDEKTILLKKLIVKNTPDSVDADKLEKFIIENNILDCRSLSDMMNKLHELYTYKKDTLFSNTIGLLELIQNHFFRNTSKLGLKFFNDINASVIMAWNSDYESSLSLDKINQKEYKNGNRRSFENKGVVEPITYSEIRYLDKKSNIFNDSMARMILTQDQDKIAFSLGLKNQWGIYQQQEFKIQPKNKFNS</sequence>
<dbReference type="PATRIC" id="fig|1354272.4.peg.893"/>
<comment type="caution">
    <text evidence="1">The sequence shown here is derived from an EMBL/GenBank/DDBJ whole genome shotgun (WGS) entry which is preliminary data.</text>
</comment>
<evidence type="ECO:0000313" key="1">
    <source>
        <dbReference type="EMBL" id="OAT53617.1"/>
    </source>
</evidence>
<keyword evidence="2" id="KW-1185">Reference proteome</keyword>
<protein>
    <submittedName>
        <fullName evidence="1">Uncharacterized protein</fullName>
    </submittedName>
</protein>
<evidence type="ECO:0000313" key="2">
    <source>
        <dbReference type="Proteomes" id="UP000078224"/>
    </source>
</evidence>
<name>A0A1B7K0D2_9GAMM</name>
<dbReference type="RefSeq" id="WP_068907709.1">
    <property type="nucleotide sequence ID" value="NZ_LXEW01000015.1"/>
</dbReference>
<reference evidence="1 2" key="1">
    <citation type="submission" date="2016-04" db="EMBL/GenBank/DDBJ databases">
        <title>ATOL: Assembling a taxonomically balanced genome-scale reconstruction of the evolutionary history of the Enterobacteriaceae.</title>
        <authorList>
            <person name="Plunkett G.III."/>
            <person name="Neeno-Eckwall E.C."/>
            <person name="Glasner J.D."/>
            <person name="Perna N.T."/>
        </authorList>
    </citation>
    <scope>NUCLEOTIDE SEQUENCE [LARGE SCALE GENOMIC DNA]</scope>
    <source>
        <strain evidence="1 2">ATCC 35613</strain>
    </source>
</reference>